<dbReference type="PANTHER" id="PTHR31302">
    <property type="entry name" value="TRANSMEMBRANE PROTEIN WITH METALLOPHOSPHOESTERASE DOMAIN-RELATED"/>
    <property type="match status" value="1"/>
</dbReference>
<dbReference type="PANTHER" id="PTHR31302:SF0">
    <property type="entry name" value="TRANSMEMBRANE PROTEIN WITH METALLOPHOSPHOESTERASE DOMAIN"/>
    <property type="match status" value="1"/>
</dbReference>
<dbReference type="Gene3D" id="3.60.21.10">
    <property type="match status" value="1"/>
</dbReference>
<name>A0A328BY83_9PAST</name>
<sequence>MEYRYYITTAIAILTLQFLLFNFSRTVSWLFNLSPKSRKIVMVSSYIVANTLVILHVTRTLQSFRIIALMLALLLFIFFIRFACIVVYTLFKRAVEPTKLQQWLRIAYLPALFGLIGFTLYNAYVPKVEHYQVTLDKPLEKPIKIGMASDLHLGKLFGGKQLDNLADIFDREKVDLILLPGDIMDDNVDAYLAENMQPHLEKLKAPLGVYATMGNHDLFGAEKAIYNELTKAGIHVLWDQAVTLDGKFAIIGRNDELVKTRPATEELLKKVDTNLPVFLLDHRPTQIEAHSKLPIDIQVSGHAHKGQIFPANLITSVIYRLDYGYEKIGNGHFFVTSGYGFWGIPMRLGSQSEVMIIEVKGK</sequence>
<dbReference type="Pfam" id="PF00149">
    <property type="entry name" value="Metallophos"/>
    <property type="match status" value="1"/>
</dbReference>
<proteinExistence type="predicted"/>
<dbReference type="Proteomes" id="UP000248689">
    <property type="component" value="Unassembled WGS sequence"/>
</dbReference>
<keyword evidence="1" id="KW-1133">Transmembrane helix</keyword>
<evidence type="ECO:0000313" key="3">
    <source>
        <dbReference type="EMBL" id="RAL18042.1"/>
    </source>
</evidence>
<dbReference type="GO" id="GO:0016787">
    <property type="term" value="F:hydrolase activity"/>
    <property type="evidence" value="ECO:0007669"/>
    <property type="project" value="InterPro"/>
</dbReference>
<dbReference type="RefSeq" id="WP_111750557.1">
    <property type="nucleotide sequence ID" value="NZ_PTPX01000018.1"/>
</dbReference>
<keyword evidence="4" id="KW-1185">Reference proteome</keyword>
<accession>A0A328BY83</accession>
<dbReference type="EMBL" id="PTPX01000018">
    <property type="protein sequence ID" value="RAL18042.1"/>
    <property type="molecule type" value="Genomic_DNA"/>
</dbReference>
<dbReference type="AlphaFoldDB" id="A0A328BY83"/>
<comment type="caution">
    <text evidence="3">The sequence shown here is derived from an EMBL/GenBank/DDBJ whole genome shotgun (WGS) entry which is preliminary data.</text>
</comment>
<reference evidence="4" key="1">
    <citation type="submission" date="2018-02" db="EMBL/GenBank/DDBJ databases">
        <title>Glaesserella australis sp. nov., isolated from the lungs of pigs.</title>
        <authorList>
            <person name="Turni C."/>
            <person name="Christensen H."/>
        </authorList>
    </citation>
    <scope>NUCLEOTIDE SEQUENCE [LARGE SCALE GENOMIC DNA]</scope>
    <source>
        <strain evidence="4">HS4635</strain>
    </source>
</reference>
<protein>
    <submittedName>
        <fullName evidence="3">Metallophosphoesterase</fullName>
    </submittedName>
</protein>
<dbReference type="InterPro" id="IPR051158">
    <property type="entry name" value="Metallophosphoesterase_sf"/>
</dbReference>
<feature type="transmembrane region" description="Helical" evidence="1">
    <location>
        <begin position="6"/>
        <end position="28"/>
    </location>
</feature>
<keyword evidence="1" id="KW-0472">Membrane</keyword>
<feature type="transmembrane region" description="Helical" evidence="1">
    <location>
        <begin position="64"/>
        <end position="91"/>
    </location>
</feature>
<gene>
    <name evidence="3" type="ORF">C5N92_09155</name>
</gene>
<evidence type="ECO:0000259" key="2">
    <source>
        <dbReference type="Pfam" id="PF00149"/>
    </source>
</evidence>
<dbReference type="OrthoDB" id="9780884at2"/>
<keyword evidence="1" id="KW-0812">Transmembrane</keyword>
<dbReference type="CDD" id="cd07385">
    <property type="entry name" value="MPP_YkuE_C"/>
    <property type="match status" value="1"/>
</dbReference>
<feature type="domain" description="Calcineurin-like phosphoesterase" evidence="2">
    <location>
        <begin position="144"/>
        <end position="305"/>
    </location>
</feature>
<evidence type="ECO:0000256" key="1">
    <source>
        <dbReference type="SAM" id="Phobius"/>
    </source>
</evidence>
<evidence type="ECO:0000313" key="4">
    <source>
        <dbReference type="Proteomes" id="UP000248689"/>
    </source>
</evidence>
<feature type="transmembrane region" description="Helical" evidence="1">
    <location>
        <begin position="40"/>
        <end position="58"/>
    </location>
</feature>
<dbReference type="SUPFAM" id="SSF56300">
    <property type="entry name" value="Metallo-dependent phosphatases"/>
    <property type="match status" value="1"/>
</dbReference>
<organism evidence="3 4">
    <name type="scientific">Glaesserella australis</name>
    <dbReference type="NCBI Taxonomy" id="2094024"/>
    <lineage>
        <taxon>Bacteria</taxon>
        <taxon>Pseudomonadati</taxon>
        <taxon>Pseudomonadota</taxon>
        <taxon>Gammaproteobacteria</taxon>
        <taxon>Pasteurellales</taxon>
        <taxon>Pasteurellaceae</taxon>
        <taxon>Glaesserella</taxon>
    </lineage>
</organism>
<dbReference type="InterPro" id="IPR029052">
    <property type="entry name" value="Metallo-depent_PP-like"/>
</dbReference>
<feature type="transmembrane region" description="Helical" evidence="1">
    <location>
        <begin position="103"/>
        <end position="124"/>
    </location>
</feature>
<dbReference type="InterPro" id="IPR004843">
    <property type="entry name" value="Calcineurin-like_PHP"/>
</dbReference>